<feature type="compositionally biased region" description="Acidic residues" evidence="2">
    <location>
        <begin position="33"/>
        <end position="45"/>
    </location>
</feature>
<gene>
    <name evidence="3" type="ORF">PTSG_12814</name>
</gene>
<sequence length="175" mass="20079">MLMCRSTRVRHTRNQHCSRLPRLVQVAEPAAAAEDEDEDLLEDETPPVGLDSSLAKHDLQQLHKSMRSRGEDEDMDGMFQQLEAMATLEETEDAVIEEHRSAIQFAREMLTEEEKVLAEVEGVNSDSEEYARRLEQILAAKIEKLQHLKANVGKFRRQLQDEEARAKDCKGFKFV</sequence>
<dbReference type="RefSeq" id="XP_004989733.1">
    <property type="nucleotide sequence ID" value="XM_004989676.1"/>
</dbReference>
<feature type="coiled-coil region" evidence="1">
    <location>
        <begin position="96"/>
        <end position="165"/>
    </location>
</feature>
<dbReference type="GeneID" id="16070277"/>
<keyword evidence="4" id="KW-1185">Reference proteome</keyword>
<accession>F2ULQ8</accession>
<dbReference type="OrthoDB" id="3176171at2759"/>
<keyword evidence="1" id="KW-0175">Coiled coil</keyword>
<dbReference type="AlphaFoldDB" id="F2ULQ8"/>
<reference evidence="3" key="1">
    <citation type="submission" date="2009-08" db="EMBL/GenBank/DDBJ databases">
        <title>Annotation of Salpingoeca rosetta.</title>
        <authorList>
            <consortium name="The Broad Institute Genome Sequencing Platform"/>
            <person name="Russ C."/>
            <person name="Cuomo C."/>
            <person name="Burger G."/>
            <person name="Gray M.W."/>
            <person name="Holland P.W.H."/>
            <person name="King N."/>
            <person name="Lang F.B.F."/>
            <person name="Roger A.J."/>
            <person name="Ruiz-Trillo I."/>
            <person name="Young S.K."/>
            <person name="Zeng Q."/>
            <person name="Gargeya S."/>
            <person name="Alvarado L."/>
            <person name="Berlin A."/>
            <person name="Chapman S.B."/>
            <person name="Chen Z."/>
            <person name="Freedman E."/>
            <person name="Gellesch M."/>
            <person name="Goldberg J."/>
            <person name="Griggs A."/>
            <person name="Gujja S."/>
            <person name="Heilman E."/>
            <person name="Heiman D."/>
            <person name="Howarth C."/>
            <person name="Mehta T."/>
            <person name="Neiman D."/>
            <person name="Pearson M."/>
            <person name="Roberts A."/>
            <person name="Saif S."/>
            <person name="Shea T."/>
            <person name="Shenoy N."/>
            <person name="Sisk P."/>
            <person name="Stolte C."/>
            <person name="Sykes S."/>
            <person name="White J."/>
            <person name="Yandava C."/>
            <person name="Haas B."/>
            <person name="Nusbaum C."/>
            <person name="Birren B."/>
        </authorList>
    </citation>
    <scope>NUCLEOTIDE SEQUENCE [LARGE SCALE GENOMIC DNA]</scope>
    <source>
        <strain evidence="3">ATCC 50818</strain>
    </source>
</reference>
<evidence type="ECO:0000313" key="4">
    <source>
        <dbReference type="Proteomes" id="UP000007799"/>
    </source>
</evidence>
<organism evidence="4">
    <name type="scientific">Salpingoeca rosetta (strain ATCC 50818 / BSB-021)</name>
    <dbReference type="NCBI Taxonomy" id="946362"/>
    <lineage>
        <taxon>Eukaryota</taxon>
        <taxon>Choanoflagellata</taxon>
        <taxon>Craspedida</taxon>
        <taxon>Salpingoecidae</taxon>
        <taxon>Salpingoeca</taxon>
    </lineage>
</organism>
<dbReference type="EMBL" id="GL832981">
    <property type="protein sequence ID" value="EGD78057.1"/>
    <property type="molecule type" value="Genomic_DNA"/>
</dbReference>
<feature type="region of interest" description="Disordered" evidence="2">
    <location>
        <begin position="28"/>
        <end position="52"/>
    </location>
</feature>
<dbReference type="STRING" id="946362.F2ULQ8"/>
<protein>
    <submittedName>
        <fullName evidence="3">Uncharacterized protein</fullName>
    </submittedName>
</protein>
<proteinExistence type="predicted"/>
<evidence type="ECO:0000313" key="3">
    <source>
        <dbReference type="EMBL" id="EGD78057.1"/>
    </source>
</evidence>
<dbReference type="KEGG" id="sre:PTSG_12814"/>
<evidence type="ECO:0000256" key="2">
    <source>
        <dbReference type="SAM" id="MobiDB-lite"/>
    </source>
</evidence>
<name>F2ULQ8_SALR5</name>
<dbReference type="Proteomes" id="UP000007799">
    <property type="component" value="Unassembled WGS sequence"/>
</dbReference>
<dbReference type="InParanoid" id="F2ULQ8"/>
<evidence type="ECO:0000256" key="1">
    <source>
        <dbReference type="SAM" id="Coils"/>
    </source>
</evidence>